<keyword evidence="2" id="KW-1185">Reference proteome</keyword>
<feature type="transmembrane region" description="Helical" evidence="1">
    <location>
        <begin position="156"/>
        <end position="178"/>
    </location>
</feature>
<dbReference type="RefSeq" id="XP_003748157.1">
    <property type="nucleotide sequence ID" value="XM_003748109.1"/>
</dbReference>
<gene>
    <name evidence="3" type="primary">LOC100899806</name>
</gene>
<name>A0AAJ6QYN5_9ACAR</name>
<protein>
    <submittedName>
        <fullName evidence="3">Uncharacterized protein LOC100899806</fullName>
    </submittedName>
</protein>
<proteinExistence type="predicted"/>
<keyword evidence="1" id="KW-0812">Transmembrane</keyword>
<feature type="transmembrane region" description="Helical" evidence="1">
    <location>
        <begin position="55"/>
        <end position="76"/>
    </location>
</feature>
<feature type="transmembrane region" description="Helical" evidence="1">
    <location>
        <begin position="88"/>
        <end position="110"/>
    </location>
</feature>
<dbReference type="Proteomes" id="UP000694867">
    <property type="component" value="Unplaced"/>
</dbReference>
<reference evidence="3" key="1">
    <citation type="submission" date="2025-08" db="UniProtKB">
        <authorList>
            <consortium name="RefSeq"/>
        </authorList>
    </citation>
    <scope>IDENTIFICATION</scope>
</reference>
<sequence>MTYRARELNRVPDPRSTLCQRTDMLLGVMDTTRSLAQTDNFVFENPKGGRISAHIAAAASSLEAVMGLVVGTFLLIDAENQKIVDHKPYIVYTYLILHGLALLSSGLLIWANKRGQLDLIVAWIAIQICTGVVFICGTLVFLVIELSASVPLEDFILGVPFIYFSSALFIFIVIKVCWQGAHSVSRHFEISEVDLDAETGEFMGIGWRHSVEAISKAVESLARELIASSKGSAGQKASLMMDVKGSAD</sequence>
<keyword evidence="1" id="KW-0472">Membrane</keyword>
<dbReference type="GeneID" id="100899806"/>
<evidence type="ECO:0000313" key="3">
    <source>
        <dbReference type="RefSeq" id="XP_003748157.1"/>
    </source>
</evidence>
<evidence type="ECO:0000256" key="1">
    <source>
        <dbReference type="SAM" id="Phobius"/>
    </source>
</evidence>
<organism evidence="2 3">
    <name type="scientific">Galendromus occidentalis</name>
    <name type="common">western predatory mite</name>
    <dbReference type="NCBI Taxonomy" id="34638"/>
    <lineage>
        <taxon>Eukaryota</taxon>
        <taxon>Metazoa</taxon>
        <taxon>Ecdysozoa</taxon>
        <taxon>Arthropoda</taxon>
        <taxon>Chelicerata</taxon>
        <taxon>Arachnida</taxon>
        <taxon>Acari</taxon>
        <taxon>Parasitiformes</taxon>
        <taxon>Mesostigmata</taxon>
        <taxon>Gamasina</taxon>
        <taxon>Phytoseioidea</taxon>
        <taxon>Phytoseiidae</taxon>
        <taxon>Typhlodrominae</taxon>
        <taxon>Galendromus</taxon>
    </lineage>
</organism>
<dbReference type="KEGG" id="goe:100899806"/>
<accession>A0AAJ6QYN5</accession>
<feature type="transmembrane region" description="Helical" evidence="1">
    <location>
        <begin position="122"/>
        <end position="144"/>
    </location>
</feature>
<keyword evidence="1" id="KW-1133">Transmembrane helix</keyword>
<dbReference type="AlphaFoldDB" id="A0AAJ6QYN5"/>
<evidence type="ECO:0000313" key="2">
    <source>
        <dbReference type="Proteomes" id="UP000694867"/>
    </source>
</evidence>